<dbReference type="InterPro" id="IPR044217">
    <property type="entry name" value="CLPT1/2"/>
</dbReference>
<dbReference type="SUPFAM" id="SSF81923">
    <property type="entry name" value="Double Clp-N motif"/>
    <property type="match status" value="1"/>
</dbReference>
<dbReference type="PANTHER" id="PTHR47016">
    <property type="entry name" value="ATP-DEPENDENT CLP PROTEASE ATP-BINDING SUBUNIT CLPT1, CHLOROPLASTIC"/>
    <property type="match status" value="1"/>
</dbReference>
<dbReference type="InterPro" id="IPR004176">
    <property type="entry name" value="Clp_R_N"/>
</dbReference>
<keyword evidence="2" id="KW-1185">Reference proteome</keyword>
<gene>
    <name evidence="1" type="ORF">CCAX7_22910</name>
</gene>
<dbReference type="Gene3D" id="1.10.1780.10">
    <property type="entry name" value="Clp, N-terminal domain"/>
    <property type="match status" value="1"/>
</dbReference>
<accession>A0A402CV21</accession>
<protein>
    <submittedName>
        <fullName evidence="1">Uncharacterized protein</fullName>
    </submittedName>
</protein>
<dbReference type="Pfam" id="PF02861">
    <property type="entry name" value="Clp_N"/>
    <property type="match status" value="1"/>
</dbReference>
<evidence type="ECO:0000313" key="2">
    <source>
        <dbReference type="Proteomes" id="UP000287394"/>
    </source>
</evidence>
<dbReference type="AlphaFoldDB" id="A0A402CV21"/>
<dbReference type="PROSITE" id="PS51903">
    <property type="entry name" value="CLP_R"/>
    <property type="match status" value="1"/>
</dbReference>
<dbReference type="InterPro" id="IPR036628">
    <property type="entry name" value="Clp_N_dom_sf"/>
</dbReference>
<organism evidence="1 2">
    <name type="scientific">Capsulimonas corticalis</name>
    <dbReference type="NCBI Taxonomy" id="2219043"/>
    <lineage>
        <taxon>Bacteria</taxon>
        <taxon>Bacillati</taxon>
        <taxon>Armatimonadota</taxon>
        <taxon>Armatimonadia</taxon>
        <taxon>Capsulimonadales</taxon>
        <taxon>Capsulimonadaceae</taxon>
        <taxon>Capsulimonas</taxon>
    </lineage>
</organism>
<dbReference type="Proteomes" id="UP000287394">
    <property type="component" value="Chromosome"/>
</dbReference>
<evidence type="ECO:0000313" key="1">
    <source>
        <dbReference type="EMBL" id="BDI30240.1"/>
    </source>
</evidence>
<name>A0A402CV21_9BACT</name>
<dbReference type="KEGG" id="ccot:CCAX7_22910"/>
<sequence>MWQRFSEGARKTVFFAQEEAAELGQIFVAPEHLLLGLLRERETSAGRLLRAVGADPGVVRDSLLQQSIRGDEQRGDKQLTPRAKRVIDLAYEAATDLQDDYIGTEHLLLGVLRENESMAAKVLNAHGVLYGVVLAKIREMRGSGEMDQSPRLPTPPSTAMMNGDNAVPQVVTAFLQMAITQRAERIQWKLGEDVGVSITIGDETQPLASLPGHLSDHIRYYFEAWARLSGAGDLAASRHPVRLAFFYQGRDYDFHMTEEEGGVLALTVTPI</sequence>
<dbReference type="EMBL" id="AP025739">
    <property type="protein sequence ID" value="BDI30240.1"/>
    <property type="molecule type" value="Genomic_DNA"/>
</dbReference>
<proteinExistence type="predicted"/>
<dbReference type="RefSeq" id="WP_165864157.1">
    <property type="nucleotide sequence ID" value="NZ_AP025739.1"/>
</dbReference>
<reference evidence="1 2" key="1">
    <citation type="journal article" date="2019" name="Int. J. Syst. Evol. Microbiol.">
        <title>Capsulimonas corticalis gen. nov., sp. nov., an aerobic capsulated bacterium, of a novel bacterial order, Capsulimonadales ord. nov., of the class Armatimonadia of the phylum Armatimonadetes.</title>
        <authorList>
            <person name="Li J."/>
            <person name="Kudo C."/>
            <person name="Tonouchi A."/>
        </authorList>
    </citation>
    <scope>NUCLEOTIDE SEQUENCE [LARGE SCALE GENOMIC DNA]</scope>
    <source>
        <strain evidence="1 2">AX-7</strain>
    </source>
</reference>
<dbReference type="PANTHER" id="PTHR47016:SF5">
    <property type="entry name" value="CLP DOMAIN SUPERFAMILY PROTEIN"/>
    <property type="match status" value="1"/>
</dbReference>